<dbReference type="RefSeq" id="XP_025362217.1">
    <property type="nucleotide sequence ID" value="XM_025503656.1"/>
</dbReference>
<dbReference type="Proteomes" id="UP000245884">
    <property type="component" value="Unassembled WGS sequence"/>
</dbReference>
<reference evidence="1 2" key="1">
    <citation type="journal article" date="2018" name="Mol. Biol. Evol.">
        <title>Broad Genomic Sampling Reveals a Smut Pathogenic Ancestry of the Fungal Clade Ustilaginomycotina.</title>
        <authorList>
            <person name="Kijpornyongpan T."/>
            <person name="Mondo S.J."/>
            <person name="Barry K."/>
            <person name="Sandor L."/>
            <person name="Lee J."/>
            <person name="Lipzen A."/>
            <person name="Pangilinan J."/>
            <person name="LaButti K."/>
            <person name="Hainaut M."/>
            <person name="Henrissat B."/>
            <person name="Grigoriev I.V."/>
            <person name="Spatafora J.W."/>
            <person name="Aime M.C."/>
        </authorList>
    </citation>
    <scope>NUCLEOTIDE SEQUENCE [LARGE SCALE GENOMIC DNA]</scope>
    <source>
        <strain evidence="1 2">MCA 5214</strain>
    </source>
</reference>
<protein>
    <submittedName>
        <fullName evidence="1">Uncharacterized protein</fullName>
    </submittedName>
</protein>
<evidence type="ECO:0000313" key="1">
    <source>
        <dbReference type="EMBL" id="PWN27605.1"/>
    </source>
</evidence>
<evidence type="ECO:0000313" key="2">
    <source>
        <dbReference type="Proteomes" id="UP000245884"/>
    </source>
</evidence>
<organism evidence="1 2">
    <name type="scientific">Jaminaea rosea</name>
    <dbReference type="NCBI Taxonomy" id="1569628"/>
    <lineage>
        <taxon>Eukaryota</taxon>
        <taxon>Fungi</taxon>
        <taxon>Dikarya</taxon>
        <taxon>Basidiomycota</taxon>
        <taxon>Ustilaginomycotina</taxon>
        <taxon>Exobasidiomycetes</taxon>
        <taxon>Microstromatales</taxon>
        <taxon>Microstromatales incertae sedis</taxon>
        <taxon>Jaminaea</taxon>
    </lineage>
</organism>
<dbReference type="EMBL" id="KZ819667">
    <property type="protein sequence ID" value="PWN27605.1"/>
    <property type="molecule type" value="Genomic_DNA"/>
</dbReference>
<name>A0A316UWV1_9BASI</name>
<accession>A0A316UWV1</accession>
<sequence>MKCTSSCPSFPATSSIKALQGRARLTVTPSPSRPTWANGISTCYQVSICDESAPRSRPFSNHCGDTLPYTRRNDTCKIYDIISPLTVAHPLAPTAAYISKVFKIGPTVFITVSPRRGGSLPCTFHLIVVFSYLIHTLFRWHPASSPQPSCASIV</sequence>
<dbReference type="AlphaFoldDB" id="A0A316UWV1"/>
<keyword evidence="2" id="KW-1185">Reference proteome</keyword>
<dbReference type="GeneID" id="37025479"/>
<gene>
    <name evidence="1" type="ORF">BDZ90DRAFT_167073</name>
</gene>
<proteinExistence type="predicted"/>